<sequence>MAFQWLFKRKEEHRGLLVGLDASGKTTLLYQLKLREAVTTIPTIGFNVETIEHPKGTNFTLWEVGGCSQIKNLLYHYIQPGTFIIYLHDCSAEESWQQESVIFLRESIEMWVSNGCGHICVVMNKQDKLAPETRESVLQEKSELFENVLRPHKNSTECRVLQLPGLSAHTGERVYEILDEVHRMIAGKGKTVTPPAQPVPVVAQEPTTEELMQRISLANSKMGSADEFWQAFLRADIESWDHHTHLRAGYAVLIEAFSRGDSVLRSAETFLDHLERLKSTNPDKFRNTAHKTMTAFWLFQLRLAALTYQADKGVEKAPSLANFGAVLLHSPHLMNTGLWKKYYTKDLLFSPKARENWYFPDIQPLPTSLPKTKAQPQQEQEQAKPASERLLRFAFIVVQKIMPTNRRRGEIIGYALDALKQHTIRERAKNPRVAPYSLTQAYFWIQIFHHARVSLEAAGEKSLPGLPTQISALSFEAFKALLNLKGDEWKLHYSPRVWNSIPARMEFQIPDLKPLPNALIVPPPSNIELARSKMLESIQEGVSIRHEIPRDEDLVVMAAILVGEVGALESSPEEIKTHGGLLAYLYSRLVSDEGTGVDVGEEGSLGVSSRAVSVALELPGPYLSGITGKMFWVQQVIAASAKAKAAGDQLSFSQFINGARHLAHEQLPLVYYSQELWESKEADDAFVPPDVRPFPALIIPAKE</sequence>
<dbReference type="Pfam" id="PF00025">
    <property type="entry name" value="Arf"/>
    <property type="match status" value="1"/>
</dbReference>
<feature type="binding site" evidence="4">
    <location>
        <position position="26"/>
    </location>
    <ligand>
        <name>Mg(2+)</name>
        <dbReference type="ChEBI" id="CHEBI:18420"/>
    </ligand>
</feature>
<dbReference type="PANTHER" id="PTHR11711">
    <property type="entry name" value="ADP RIBOSYLATION FACTOR-RELATED"/>
    <property type="match status" value="1"/>
</dbReference>
<evidence type="ECO:0000256" key="2">
    <source>
        <dbReference type="ARBA" id="ARBA00023134"/>
    </source>
</evidence>
<keyword evidence="4" id="KW-0479">Metal-binding</keyword>
<dbReference type="OrthoDB" id="427186at2759"/>
<dbReference type="EMBL" id="JOWA01000132">
    <property type="protein sequence ID" value="KEZ40151.1"/>
    <property type="molecule type" value="Genomic_DNA"/>
</dbReference>
<comment type="caution">
    <text evidence="5">The sequence shown here is derived from an EMBL/GenBank/DDBJ whole genome shotgun (WGS) entry which is preliminary data.</text>
</comment>
<dbReference type="Gene3D" id="3.40.50.300">
    <property type="entry name" value="P-loop containing nucleotide triphosphate hydrolases"/>
    <property type="match status" value="1"/>
</dbReference>
<organism evidence="5 6">
    <name type="scientific">Pseudallescheria apiosperma</name>
    <name type="common">Scedosporium apiospermum</name>
    <dbReference type="NCBI Taxonomy" id="563466"/>
    <lineage>
        <taxon>Eukaryota</taxon>
        <taxon>Fungi</taxon>
        <taxon>Dikarya</taxon>
        <taxon>Ascomycota</taxon>
        <taxon>Pezizomycotina</taxon>
        <taxon>Sordariomycetes</taxon>
        <taxon>Hypocreomycetidae</taxon>
        <taxon>Microascales</taxon>
        <taxon>Microascaceae</taxon>
        <taxon>Scedosporium</taxon>
    </lineage>
</organism>
<dbReference type="PROSITE" id="PS51417">
    <property type="entry name" value="ARF"/>
    <property type="match status" value="1"/>
</dbReference>
<evidence type="ECO:0000256" key="3">
    <source>
        <dbReference type="PIRSR" id="PIRSR606689-1"/>
    </source>
</evidence>
<feature type="binding site" evidence="3">
    <location>
        <begin position="124"/>
        <end position="127"/>
    </location>
    <ligand>
        <name>GTP</name>
        <dbReference type="ChEBI" id="CHEBI:37565"/>
    </ligand>
</feature>
<dbReference type="SUPFAM" id="SSF52540">
    <property type="entry name" value="P-loop containing nucleoside triphosphate hydrolases"/>
    <property type="match status" value="1"/>
</dbReference>
<dbReference type="InterPro" id="IPR027417">
    <property type="entry name" value="P-loop_NTPase"/>
</dbReference>
<dbReference type="KEGG" id="sapo:SAPIO_CDS9192"/>
<gene>
    <name evidence="5" type="ORF">SAPIO_CDS9192</name>
</gene>
<accession>A0A084FYI9</accession>
<dbReference type="OMA" id="HRTMTIF"/>
<dbReference type="GO" id="GO:0046872">
    <property type="term" value="F:metal ion binding"/>
    <property type="evidence" value="ECO:0007669"/>
    <property type="project" value="UniProtKB-KW"/>
</dbReference>
<dbReference type="InterPro" id="IPR024156">
    <property type="entry name" value="Small_GTPase_ARF"/>
</dbReference>
<keyword evidence="6" id="KW-1185">Reference proteome</keyword>
<dbReference type="HOGENOM" id="CLU_014089_0_0_1"/>
<dbReference type="RefSeq" id="XP_016639950.1">
    <property type="nucleotide sequence ID" value="XM_016790647.1"/>
</dbReference>
<dbReference type="SMART" id="SM00177">
    <property type="entry name" value="ARF"/>
    <property type="match status" value="1"/>
</dbReference>
<dbReference type="AlphaFoldDB" id="A0A084FYI9"/>
<keyword evidence="4" id="KW-0460">Magnesium</keyword>
<dbReference type="Proteomes" id="UP000028545">
    <property type="component" value="Unassembled WGS sequence"/>
</dbReference>
<keyword evidence="1 3" id="KW-0547">Nucleotide-binding</keyword>
<feature type="binding site" evidence="4">
    <location>
        <position position="43"/>
    </location>
    <ligand>
        <name>Mg(2+)</name>
        <dbReference type="ChEBI" id="CHEBI:18420"/>
    </ligand>
</feature>
<dbReference type="GeneID" id="27728264"/>
<dbReference type="VEuPathDB" id="FungiDB:SAPIO_CDS9192"/>
<evidence type="ECO:0000256" key="1">
    <source>
        <dbReference type="ARBA" id="ARBA00022741"/>
    </source>
</evidence>
<dbReference type="GO" id="GO:0005525">
    <property type="term" value="F:GTP binding"/>
    <property type="evidence" value="ECO:0007669"/>
    <property type="project" value="UniProtKB-KW"/>
</dbReference>
<evidence type="ECO:0000313" key="5">
    <source>
        <dbReference type="EMBL" id="KEZ40151.1"/>
    </source>
</evidence>
<dbReference type="GO" id="GO:0003924">
    <property type="term" value="F:GTPase activity"/>
    <property type="evidence" value="ECO:0007669"/>
    <property type="project" value="InterPro"/>
</dbReference>
<feature type="binding site" evidence="3">
    <location>
        <position position="66"/>
    </location>
    <ligand>
        <name>GTP</name>
        <dbReference type="ChEBI" id="CHEBI:37565"/>
    </ligand>
</feature>
<evidence type="ECO:0000313" key="6">
    <source>
        <dbReference type="Proteomes" id="UP000028545"/>
    </source>
</evidence>
<name>A0A084FYI9_PSEDA</name>
<evidence type="ECO:0000256" key="4">
    <source>
        <dbReference type="PIRSR" id="PIRSR606689-2"/>
    </source>
</evidence>
<reference evidence="5 6" key="1">
    <citation type="journal article" date="2014" name="Genome Announc.">
        <title>Draft genome sequence of the pathogenic fungus Scedosporium apiospermum.</title>
        <authorList>
            <person name="Vandeputte P."/>
            <person name="Ghamrawi S."/>
            <person name="Rechenmann M."/>
            <person name="Iltis A."/>
            <person name="Giraud S."/>
            <person name="Fleury M."/>
            <person name="Thornton C."/>
            <person name="Delhaes L."/>
            <person name="Meyer W."/>
            <person name="Papon N."/>
            <person name="Bouchara J.P."/>
        </authorList>
    </citation>
    <scope>NUCLEOTIDE SEQUENCE [LARGE SCALE GENOMIC DNA]</scope>
    <source>
        <strain evidence="5 6">IHEM 14462</strain>
    </source>
</reference>
<keyword evidence="2 3" id="KW-0342">GTP-binding</keyword>
<proteinExistence type="predicted"/>
<protein>
    <recommendedName>
        <fullName evidence="7">ADP-ribosylation factor</fullName>
    </recommendedName>
</protein>
<dbReference type="InterPro" id="IPR006689">
    <property type="entry name" value="Small_GTPase_ARF/SAR"/>
</dbReference>
<evidence type="ECO:0008006" key="7">
    <source>
        <dbReference type="Google" id="ProtNLM"/>
    </source>
</evidence>
<feature type="binding site" evidence="3">
    <location>
        <begin position="19"/>
        <end position="26"/>
    </location>
    <ligand>
        <name>GTP</name>
        <dbReference type="ChEBI" id="CHEBI:37565"/>
    </ligand>
</feature>